<sequence>MNMRLLLLFFLIHFSVSSQEMMTVKNKQFKGTGVWNFISTNYTLGGEVQLQLAKTENGGLLKLSVVTTNPKSMIAGTVYVYLSDNSFISCIDKGQFENTENSLSSYFNFTAAEMNKLKKHNITSIRFNIKGTSGNFANQIGNFTAVNKKSYYSSRYQNTPNIFETAKEINNLYQ</sequence>
<name>A0A1D9PDM6_9FLAO</name>
<organism evidence="2 3">
    <name type="scientific">Flavobacterium commune</name>
    <dbReference type="NCBI Taxonomy" id="1306519"/>
    <lineage>
        <taxon>Bacteria</taxon>
        <taxon>Pseudomonadati</taxon>
        <taxon>Bacteroidota</taxon>
        <taxon>Flavobacteriia</taxon>
        <taxon>Flavobacteriales</taxon>
        <taxon>Flavobacteriaceae</taxon>
        <taxon>Flavobacterium</taxon>
    </lineage>
</organism>
<protein>
    <recommendedName>
        <fullName evidence="4">Lipocalin-like domain-containing protein</fullName>
    </recommendedName>
</protein>
<dbReference type="AlphaFoldDB" id="A0A1D9PDM6"/>
<feature type="chain" id="PRO_5009444615" description="Lipocalin-like domain-containing protein" evidence="1">
    <location>
        <begin position="21"/>
        <end position="174"/>
    </location>
</feature>
<dbReference type="Proteomes" id="UP000178198">
    <property type="component" value="Chromosome"/>
</dbReference>
<dbReference type="OrthoDB" id="1361101at2"/>
<feature type="signal peptide" evidence="1">
    <location>
        <begin position="1"/>
        <end position="20"/>
    </location>
</feature>
<dbReference type="KEGG" id="fcm:BIW12_13890"/>
<proteinExistence type="predicted"/>
<dbReference type="RefSeq" id="WP_071185662.1">
    <property type="nucleotide sequence ID" value="NZ_CP017774.1"/>
</dbReference>
<evidence type="ECO:0000313" key="2">
    <source>
        <dbReference type="EMBL" id="APA00425.1"/>
    </source>
</evidence>
<reference evidence="2 3" key="1">
    <citation type="submission" date="2016-10" db="EMBL/GenBank/DDBJ databases">
        <title>Complete Genome Sequence of Flavobacterium sp. PK15.</title>
        <authorList>
            <person name="Ekwe A."/>
            <person name="Kim S.B."/>
        </authorList>
    </citation>
    <scope>NUCLEOTIDE SEQUENCE [LARGE SCALE GENOMIC DNA]</scope>
    <source>
        <strain evidence="2 3">PK15</strain>
    </source>
</reference>
<keyword evidence="3" id="KW-1185">Reference proteome</keyword>
<dbReference type="EMBL" id="CP017774">
    <property type="protein sequence ID" value="APA00425.1"/>
    <property type="molecule type" value="Genomic_DNA"/>
</dbReference>
<evidence type="ECO:0008006" key="4">
    <source>
        <dbReference type="Google" id="ProtNLM"/>
    </source>
</evidence>
<evidence type="ECO:0000313" key="3">
    <source>
        <dbReference type="Proteomes" id="UP000178198"/>
    </source>
</evidence>
<dbReference type="STRING" id="1306519.BIW12_13890"/>
<gene>
    <name evidence="2" type="ORF">BIW12_13890</name>
</gene>
<evidence type="ECO:0000256" key="1">
    <source>
        <dbReference type="SAM" id="SignalP"/>
    </source>
</evidence>
<keyword evidence="1" id="KW-0732">Signal</keyword>
<accession>A0A1D9PDM6</accession>